<reference evidence="3 4" key="1">
    <citation type="submission" date="2019-03" db="EMBL/GenBank/DDBJ databases">
        <title>Draft genome sequences of novel Actinobacteria.</title>
        <authorList>
            <person name="Sahin N."/>
            <person name="Ay H."/>
            <person name="Saygin H."/>
        </authorList>
    </citation>
    <scope>NUCLEOTIDE SEQUENCE [LARGE SCALE GENOMIC DNA]</scope>
    <source>
        <strain evidence="3 4">5K138</strain>
    </source>
</reference>
<evidence type="ECO:0000256" key="2">
    <source>
        <dbReference type="SAM" id="SignalP"/>
    </source>
</evidence>
<dbReference type="CDD" id="cd07012">
    <property type="entry name" value="PBP2_Bug_TTT"/>
    <property type="match status" value="1"/>
</dbReference>
<dbReference type="InterPro" id="IPR042100">
    <property type="entry name" value="Bug_dom1"/>
</dbReference>
<protein>
    <submittedName>
        <fullName evidence="3">Tripartite tricarboxylate transporter substrate binding protein</fullName>
    </submittedName>
</protein>
<dbReference type="Gene3D" id="3.40.190.150">
    <property type="entry name" value="Bordetella uptake gene, domain 1"/>
    <property type="match status" value="1"/>
</dbReference>
<gene>
    <name evidence="3" type="ORF">E1269_08675</name>
</gene>
<dbReference type="Proteomes" id="UP000294739">
    <property type="component" value="Unassembled WGS sequence"/>
</dbReference>
<dbReference type="Gene3D" id="3.40.190.10">
    <property type="entry name" value="Periplasmic binding protein-like II"/>
    <property type="match status" value="1"/>
</dbReference>
<feature type="chain" id="PRO_5039240125" evidence="2">
    <location>
        <begin position="30"/>
        <end position="333"/>
    </location>
</feature>
<dbReference type="PANTHER" id="PTHR42928">
    <property type="entry name" value="TRICARBOXYLATE-BINDING PROTEIN"/>
    <property type="match status" value="1"/>
</dbReference>
<dbReference type="Pfam" id="PF03401">
    <property type="entry name" value="TctC"/>
    <property type="match status" value="1"/>
</dbReference>
<dbReference type="OrthoDB" id="9780943at2"/>
<dbReference type="InterPro" id="IPR005064">
    <property type="entry name" value="BUG"/>
</dbReference>
<organism evidence="3 4">
    <name type="scientific">Jiangella asiatica</name>
    <dbReference type="NCBI Taxonomy" id="2530372"/>
    <lineage>
        <taxon>Bacteria</taxon>
        <taxon>Bacillati</taxon>
        <taxon>Actinomycetota</taxon>
        <taxon>Actinomycetes</taxon>
        <taxon>Jiangellales</taxon>
        <taxon>Jiangellaceae</taxon>
        <taxon>Jiangella</taxon>
    </lineage>
</organism>
<evidence type="ECO:0000313" key="4">
    <source>
        <dbReference type="Proteomes" id="UP000294739"/>
    </source>
</evidence>
<proteinExistence type="inferred from homology"/>
<dbReference type="SUPFAM" id="SSF53850">
    <property type="entry name" value="Periplasmic binding protein-like II"/>
    <property type="match status" value="1"/>
</dbReference>
<feature type="signal peptide" evidence="2">
    <location>
        <begin position="1"/>
        <end position="29"/>
    </location>
</feature>
<comment type="caution">
    <text evidence="3">The sequence shown here is derived from an EMBL/GenBank/DDBJ whole genome shotgun (WGS) entry which is preliminary data.</text>
</comment>
<dbReference type="PIRSF" id="PIRSF017082">
    <property type="entry name" value="YflP"/>
    <property type="match status" value="1"/>
</dbReference>
<keyword evidence="2" id="KW-0732">Signal</keyword>
<evidence type="ECO:0000313" key="3">
    <source>
        <dbReference type="EMBL" id="TDE11827.1"/>
    </source>
</evidence>
<keyword evidence="4" id="KW-1185">Reference proteome</keyword>
<dbReference type="EMBL" id="SMKZ01000009">
    <property type="protein sequence ID" value="TDE11827.1"/>
    <property type="molecule type" value="Genomic_DNA"/>
</dbReference>
<evidence type="ECO:0000256" key="1">
    <source>
        <dbReference type="ARBA" id="ARBA00006987"/>
    </source>
</evidence>
<sequence length="333" mass="34996">MAVNRSAVRVRLAAAAAGLAVLASCTAQNSVSAENYPRSAVRLVAPAAAGGGYDTTARTILEVVKDDDLVEVPMTVENRDGADGSVWMAEMSSSFEGADNVISVGGTASMYNDVRGETEATFHDVTPIAALITEYYVLVVPADSPYDSLDDVLQAVLDDPQSVPVGGGSLDRAVFDLLVLAAGGDPSQTNFVVYPTGAEQVVGLLNGDLAVGVSGTPEFAGQIASGDLQALAVTSDERLSGEPYDDVPSVTELGYEVSLANWRCVYGPAGMPDYAVRYWRGVLEEMVGTDAWGAAAERNQWETTFTTGPDLTELIDTTYQEIEDAYRAAGVID</sequence>
<dbReference type="PANTHER" id="PTHR42928:SF3">
    <property type="entry name" value="UPF0065 PROTEIN YFLP"/>
    <property type="match status" value="1"/>
</dbReference>
<dbReference type="AlphaFoldDB" id="A0A4R5DF79"/>
<name>A0A4R5DF79_9ACTN</name>
<dbReference type="RefSeq" id="WP_131893427.1">
    <property type="nucleotide sequence ID" value="NZ_SMKZ01000009.1"/>
</dbReference>
<dbReference type="InParanoid" id="A0A4R5DF79"/>
<dbReference type="PROSITE" id="PS51257">
    <property type="entry name" value="PROKAR_LIPOPROTEIN"/>
    <property type="match status" value="1"/>
</dbReference>
<accession>A0A4R5DF79</accession>
<comment type="similarity">
    <text evidence="1">Belongs to the UPF0065 (bug) family.</text>
</comment>